<feature type="chain" id="PRO_5019385265" description="Flagellar biosynthetic protein FliP" evidence="7">
    <location>
        <begin position="25"/>
        <end position="255"/>
    </location>
</feature>
<evidence type="ECO:0000256" key="7">
    <source>
        <dbReference type="SAM" id="SignalP"/>
    </source>
</evidence>
<dbReference type="Pfam" id="PF00813">
    <property type="entry name" value="FliP"/>
    <property type="match status" value="1"/>
</dbReference>
<dbReference type="GO" id="GO:0009425">
    <property type="term" value="C:bacterial-type flagellum basal body"/>
    <property type="evidence" value="ECO:0007669"/>
    <property type="project" value="UniProtKB-SubCell"/>
</dbReference>
<keyword evidence="6" id="KW-0813">Transport</keyword>
<dbReference type="GO" id="GO:0009306">
    <property type="term" value="P:protein secretion"/>
    <property type="evidence" value="ECO:0007669"/>
    <property type="project" value="UniProtKB-UniRule"/>
</dbReference>
<evidence type="ECO:0000256" key="5">
    <source>
        <dbReference type="ARBA" id="ARBA00023136"/>
    </source>
</evidence>
<dbReference type="InterPro" id="IPR005838">
    <property type="entry name" value="T3SS_IM_P"/>
</dbReference>
<evidence type="ECO:0000256" key="1">
    <source>
        <dbReference type="ARBA" id="ARBA00006257"/>
    </source>
</evidence>
<dbReference type="PROSITE" id="PS01061">
    <property type="entry name" value="FLIP_2"/>
    <property type="match status" value="1"/>
</dbReference>
<dbReference type="AlphaFoldDB" id="A0A430HFU5"/>
<evidence type="ECO:0000256" key="6">
    <source>
        <dbReference type="RuleBase" id="RU362069"/>
    </source>
</evidence>
<keyword evidence="7" id="KW-0732">Signal</keyword>
<dbReference type="PRINTS" id="PR00951">
    <property type="entry name" value="FLGBIOSNFLIP"/>
</dbReference>
<keyword evidence="8" id="KW-0969">Cilium</keyword>
<name>A0A430HFU5_9BURK</name>
<dbReference type="EMBL" id="RXLQ01000016">
    <property type="protein sequence ID" value="RSZ56385.1"/>
    <property type="molecule type" value="Genomic_DNA"/>
</dbReference>
<dbReference type="PANTHER" id="PTHR30587:SF2">
    <property type="entry name" value="SURFACE PRESENTATION OF ANTIGENS PROTEIN SPAP"/>
    <property type="match status" value="1"/>
</dbReference>
<evidence type="ECO:0000256" key="2">
    <source>
        <dbReference type="ARBA" id="ARBA00022475"/>
    </source>
</evidence>
<evidence type="ECO:0000313" key="8">
    <source>
        <dbReference type="EMBL" id="RSZ56385.1"/>
    </source>
</evidence>
<evidence type="ECO:0000313" key="9">
    <source>
        <dbReference type="Proteomes" id="UP000278085"/>
    </source>
</evidence>
<keyword evidence="8" id="KW-0282">Flagellum</keyword>
<sequence length="255" mass="27364">MHKPTLRAALLCALLCGAAAGAMAAGAPAVSLPGVDININGAGGQASQVSAALKILLGLTVLSLAPALLVSVTSFIRITVVLSMLRHAMGMQETPPNTVLMSLALFLTFFTMAPVLTQVNEQAFQPFMNGKMEAQPAFDTALRPIRDFMVRQTREQDLQLMVEIAKAPTPTTVDDISTVQLIPAFMLSELRAAFQIGFVIFLPFVLIDLIVSTILMALGMMMVPPVTISLPLKILMFVLIDGWNLIIRALLGTFN</sequence>
<keyword evidence="3 6" id="KW-0812">Transmembrane</keyword>
<dbReference type="GO" id="GO:0005886">
    <property type="term" value="C:plasma membrane"/>
    <property type="evidence" value="ECO:0007669"/>
    <property type="project" value="UniProtKB-SubCell"/>
</dbReference>
<feature type="signal peptide" evidence="7">
    <location>
        <begin position="1"/>
        <end position="24"/>
    </location>
</feature>
<keyword evidence="4 6" id="KW-1133">Transmembrane helix</keyword>
<keyword evidence="6" id="KW-1005">Bacterial flagellum biogenesis</keyword>
<comment type="similarity">
    <text evidence="1 6">Belongs to the FliP/MopC/SpaP family.</text>
</comment>
<keyword evidence="9" id="KW-1185">Reference proteome</keyword>
<reference evidence="8 9" key="1">
    <citation type="submission" date="2018-12" db="EMBL/GenBank/DDBJ databases">
        <authorList>
            <person name="Yang E."/>
        </authorList>
    </citation>
    <scope>NUCLEOTIDE SEQUENCE [LARGE SCALE GENOMIC DNA]</scope>
    <source>
        <strain evidence="8 9">SOD</strain>
    </source>
</reference>
<keyword evidence="6" id="KW-0653">Protein transport</keyword>
<dbReference type="PANTHER" id="PTHR30587">
    <property type="entry name" value="FLAGELLAR BIOSYNTHETIC PROTEIN FLIP"/>
    <property type="match status" value="1"/>
</dbReference>
<protein>
    <recommendedName>
        <fullName evidence="6">Flagellar biosynthetic protein FliP</fullName>
    </recommendedName>
</protein>
<comment type="caution">
    <text evidence="8">The sequence shown here is derived from an EMBL/GenBank/DDBJ whole genome shotgun (WGS) entry which is preliminary data.</text>
</comment>
<comment type="subcellular location">
    <subcellularLocation>
        <location evidence="6">Cell membrane</location>
        <topology evidence="6">Multi-pass membrane protein</topology>
    </subcellularLocation>
    <subcellularLocation>
        <location evidence="6">Bacterial flagellum basal body</location>
    </subcellularLocation>
</comment>
<feature type="transmembrane region" description="Helical" evidence="6">
    <location>
        <begin position="99"/>
        <end position="119"/>
    </location>
</feature>
<evidence type="ECO:0000256" key="3">
    <source>
        <dbReference type="ARBA" id="ARBA00022692"/>
    </source>
</evidence>
<dbReference type="PRINTS" id="PR01302">
    <property type="entry name" value="TYPE3IMPPROT"/>
</dbReference>
<proteinExistence type="inferred from homology"/>
<keyword evidence="5 6" id="KW-0472">Membrane</keyword>
<dbReference type="RefSeq" id="WP_126076743.1">
    <property type="nucleotide sequence ID" value="NZ_CP051166.1"/>
</dbReference>
<evidence type="ECO:0000256" key="4">
    <source>
        <dbReference type="ARBA" id="ARBA00022989"/>
    </source>
</evidence>
<dbReference type="InterPro" id="IPR005837">
    <property type="entry name" value="FliP"/>
</dbReference>
<dbReference type="NCBIfam" id="NF009438">
    <property type="entry name" value="PRK12797.1"/>
    <property type="match status" value="1"/>
</dbReference>
<dbReference type="PROSITE" id="PS01060">
    <property type="entry name" value="FLIP_1"/>
    <property type="match status" value="1"/>
</dbReference>
<comment type="function">
    <text evidence="6">Plays a role in the flagellum-specific transport system.</text>
</comment>
<feature type="transmembrane region" description="Helical" evidence="6">
    <location>
        <begin position="55"/>
        <end position="78"/>
    </location>
</feature>
<dbReference type="NCBIfam" id="TIGR01103">
    <property type="entry name" value="fliP"/>
    <property type="match status" value="1"/>
</dbReference>
<keyword evidence="8" id="KW-0966">Cell projection</keyword>
<dbReference type="GO" id="GO:0044781">
    <property type="term" value="P:bacterial-type flagellum organization"/>
    <property type="evidence" value="ECO:0007669"/>
    <property type="project" value="UniProtKB-UniRule"/>
</dbReference>
<keyword evidence="2 6" id="KW-1003">Cell membrane</keyword>
<organism evidence="8 9">
    <name type="scientific">Massilia atriviolacea</name>
    <dbReference type="NCBI Taxonomy" id="2495579"/>
    <lineage>
        <taxon>Bacteria</taxon>
        <taxon>Pseudomonadati</taxon>
        <taxon>Pseudomonadota</taxon>
        <taxon>Betaproteobacteria</taxon>
        <taxon>Burkholderiales</taxon>
        <taxon>Oxalobacteraceae</taxon>
        <taxon>Telluria group</taxon>
        <taxon>Massilia</taxon>
    </lineage>
</organism>
<feature type="transmembrane region" description="Helical" evidence="6">
    <location>
        <begin position="230"/>
        <end position="251"/>
    </location>
</feature>
<keyword evidence="6" id="KW-1006">Bacterial flagellum protein export</keyword>
<dbReference type="OrthoDB" id="9805111at2"/>
<feature type="transmembrane region" description="Helical" evidence="6">
    <location>
        <begin position="192"/>
        <end position="218"/>
    </location>
</feature>
<accession>A0A430HFU5</accession>
<gene>
    <name evidence="6 8" type="primary">fliP</name>
    <name evidence="8" type="ORF">EJB06_25025</name>
</gene>
<dbReference type="Proteomes" id="UP000278085">
    <property type="component" value="Unassembled WGS sequence"/>
</dbReference>